<evidence type="ECO:0000256" key="1">
    <source>
        <dbReference type="SAM" id="MobiDB-lite"/>
    </source>
</evidence>
<organism evidence="3 4">
    <name type="scientific">Apiospora hydei</name>
    <dbReference type="NCBI Taxonomy" id="1337664"/>
    <lineage>
        <taxon>Eukaryota</taxon>
        <taxon>Fungi</taxon>
        <taxon>Dikarya</taxon>
        <taxon>Ascomycota</taxon>
        <taxon>Pezizomycotina</taxon>
        <taxon>Sordariomycetes</taxon>
        <taxon>Xylariomycetidae</taxon>
        <taxon>Amphisphaeriales</taxon>
        <taxon>Apiosporaceae</taxon>
        <taxon>Apiospora</taxon>
    </lineage>
</organism>
<feature type="region of interest" description="Disordered" evidence="1">
    <location>
        <begin position="134"/>
        <end position="215"/>
    </location>
</feature>
<dbReference type="GeneID" id="92039578"/>
<dbReference type="EMBL" id="JAQQWN010000003">
    <property type="protein sequence ID" value="KAK8091842.1"/>
    <property type="molecule type" value="Genomic_DNA"/>
</dbReference>
<evidence type="ECO:0000313" key="4">
    <source>
        <dbReference type="Proteomes" id="UP001433268"/>
    </source>
</evidence>
<reference evidence="3 4" key="1">
    <citation type="submission" date="2023-01" db="EMBL/GenBank/DDBJ databases">
        <title>Analysis of 21 Apiospora genomes using comparative genomics revels a genus with tremendous synthesis potential of carbohydrate active enzymes and secondary metabolites.</title>
        <authorList>
            <person name="Sorensen T."/>
        </authorList>
    </citation>
    <scope>NUCLEOTIDE SEQUENCE [LARGE SCALE GENOMIC DNA]</scope>
    <source>
        <strain evidence="3 4">CBS 114990</strain>
    </source>
</reference>
<dbReference type="Proteomes" id="UP001433268">
    <property type="component" value="Unassembled WGS sequence"/>
</dbReference>
<feature type="chain" id="PRO_5045201102" evidence="2">
    <location>
        <begin position="26"/>
        <end position="890"/>
    </location>
</feature>
<feature type="compositionally biased region" description="Low complexity" evidence="1">
    <location>
        <begin position="31"/>
        <end position="41"/>
    </location>
</feature>
<feature type="compositionally biased region" description="Low complexity" evidence="1">
    <location>
        <begin position="54"/>
        <end position="107"/>
    </location>
</feature>
<evidence type="ECO:0000256" key="2">
    <source>
        <dbReference type="SAM" id="SignalP"/>
    </source>
</evidence>
<proteinExistence type="predicted"/>
<comment type="caution">
    <text evidence="3">The sequence shown here is derived from an EMBL/GenBank/DDBJ whole genome shotgun (WGS) entry which is preliminary data.</text>
</comment>
<evidence type="ECO:0000313" key="3">
    <source>
        <dbReference type="EMBL" id="KAK8091842.1"/>
    </source>
</evidence>
<keyword evidence="2" id="KW-0732">Signal</keyword>
<name>A0ABR1X8R3_9PEZI</name>
<dbReference type="RefSeq" id="XP_066673814.1">
    <property type="nucleotide sequence ID" value="XM_066806518.1"/>
</dbReference>
<feature type="compositionally biased region" description="Polar residues" evidence="1">
    <location>
        <begin position="164"/>
        <end position="180"/>
    </location>
</feature>
<feature type="region of interest" description="Disordered" evidence="1">
    <location>
        <begin position="21"/>
        <end position="41"/>
    </location>
</feature>
<feature type="compositionally biased region" description="Low complexity" evidence="1">
    <location>
        <begin position="181"/>
        <end position="215"/>
    </location>
</feature>
<sequence>MDAPVSRVLLRLLLASAATVGGVEGSKCRHNPSSGVSLSSNSLSYATSLSNSLAPATSSSVSVPAPDSPTSTDTATDVTSPLSTLTDTNTDDGATGTSTTDSSTMTSMPDQLSSIVSSILDAKSSGILTVTVQTGTSTGTDDGHITITLPTSTNTGDTISTTSPSGDTVSTTAPLSGTTLGPSDGTTEPPTTPTSTGTDTSDPTNTAETETTPTTFNTADYTYYEVSLPVEFTTTLDGSATPTTTSYYSITNTPTPSCFIDATNQDQAFKLSIGSSGTLLIPKNGIIGALVNSDFPSQPPAGSDPATTQEDPVGAAANEDYYKNLPTYSFQETADGPKGFYDLVATVGGVTTYVALKRSTMEVRTTTHSTEGQTPDADGLITSIFSFSCDGRMVVSDLSGTVYIWRVSADGVSTEMAAGTPDTDTEVLLTPTTMPPGYDPSAGAQQPTLSKRHPRYASIANANANVLEARMSPYTDARDMSSNGCGSGSTAAWIPQLNFVQCCDFHDYCYDNCRTGDNELCHSQYCYPGEWERCNSAFYNCMHQTACPQFSWWGHALRRVLCEEEALFYAWVVTTYKGSDAFRDANNRCDAYCPDTGKPLCYGQCLNYDWDDNNCGNCRVTCDTGHHFNCRSGQCVCTADTANDSNNCGGCGNKCPYKTHCSGGQCVCDEDTCGSLCCNKKSHPRNCGTCGNVCKTGYCFQGECVDPSGTPTSGPPQCLPTDAVKNGGFDTVVDAGNAPRGSSTRIPLVPSTTADRMRKFPSISFIKQGEAFAFDEFYFNTGSPVLSQAVTVCPGANYEMTFTMGAVVFYPGNLVVTVMGQQVANIQLLGDPTKGYGPYPSRSRPRPTRSRTRACSSRSRRRSGATRSSWMMSPSTSRNRASPEGSGVGG</sequence>
<feature type="signal peptide" evidence="2">
    <location>
        <begin position="1"/>
        <end position="25"/>
    </location>
</feature>
<feature type="region of interest" description="Disordered" evidence="1">
    <location>
        <begin position="830"/>
        <end position="890"/>
    </location>
</feature>
<feature type="compositionally biased region" description="Basic residues" evidence="1">
    <location>
        <begin position="843"/>
        <end position="864"/>
    </location>
</feature>
<feature type="compositionally biased region" description="Low complexity" evidence="1">
    <location>
        <begin position="134"/>
        <end position="163"/>
    </location>
</feature>
<protein>
    <submittedName>
        <fullName evidence="3">Salivary secreted peptide</fullName>
    </submittedName>
</protein>
<feature type="region of interest" description="Disordered" evidence="1">
    <location>
        <begin position="54"/>
        <end position="109"/>
    </location>
</feature>
<feature type="compositionally biased region" description="Polar residues" evidence="1">
    <location>
        <begin position="870"/>
        <end position="880"/>
    </location>
</feature>
<gene>
    <name evidence="3" type="ORF">PG997_002203</name>
</gene>
<accession>A0ABR1X8R3</accession>
<keyword evidence="4" id="KW-1185">Reference proteome</keyword>